<accession>A0A0D1Z1H6</accession>
<keyword evidence="4" id="KW-1185">Reference proteome</keyword>
<keyword evidence="2" id="KW-0472">Membrane</keyword>
<evidence type="ECO:0000256" key="1">
    <source>
        <dbReference type="SAM" id="MobiDB-lite"/>
    </source>
</evidence>
<dbReference type="GeneID" id="27310445"/>
<feature type="compositionally biased region" description="Basic and acidic residues" evidence="1">
    <location>
        <begin position="39"/>
        <end position="57"/>
    </location>
</feature>
<evidence type="ECO:0000313" key="4">
    <source>
        <dbReference type="Proteomes" id="UP000053259"/>
    </source>
</evidence>
<reference evidence="3 4" key="1">
    <citation type="submission" date="2015-01" db="EMBL/GenBank/DDBJ databases">
        <title>The Genome Sequence of Ochroconis gallopava CBS43764.</title>
        <authorList>
            <consortium name="The Broad Institute Genomics Platform"/>
            <person name="Cuomo C."/>
            <person name="de Hoog S."/>
            <person name="Gorbushina A."/>
            <person name="Stielow B."/>
            <person name="Teixiera M."/>
            <person name="Abouelleil A."/>
            <person name="Chapman S.B."/>
            <person name="Priest M."/>
            <person name="Young S.K."/>
            <person name="Wortman J."/>
            <person name="Nusbaum C."/>
            <person name="Birren B."/>
        </authorList>
    </citation>
    <scope>NUCLEOTIDE SEQUENCE [LARGE SCALE GENOMIC DNA]</scope>
    <source>
        <strain evidence="3 4">CBS 43764</strain>
    </source>
</reference>
<organism evidence="3 4">
    <name type="scientific">Verruconis gallopava</name>
    <dbReference type="NCBI Taxonomy" id="253628"/>
    <lineage>
        <taxon>Eukaryota</taxon>
        <taxon>Fungi</taxon>
        <taxon>Dikarya</taxon>
        <taxon>Ascomycota</taxon>
        <taxon>Pezizomycotina</taxon>
        <taxon>Dothideomycetes</taxon>
        <taxon>Pleosporomycetidae</taxon>
        <taxon>Venturiales</taxon>
        <taxon>Sympoventuriaceae</taxon>
        <taxon>Verruconis</taxon>
    </lineage>
</organism>
<gene>
    <name evidence="3" type="ORF">PV09_02472</name>
</gene>
<sequence>MSSKHLSRTFSFSKNNKAFPSPRIRPYGPRQVRSYASESADKSNLRPLVLEKPDKFRPPSHPSRKPAPRRSFGPRLTDEEIAAQKTKQYPSMMPPEGSFKYALLTARRFHAWFATSILVALAGATFYIDFHSKNKYPDLLPPASLLWSHPIEYMSQYAQVYKMHKQEEAAENLKKRQRKQDEVRKRREYMRAHGIEHEGPYGLGTVEGDEYRKKMEEEREHLSLEEQAREELVRSLRAQRAREQEILDADEVRGFDGERRKVKKWFGIW</sequence>
<dbReference type="VEuPathDB" id="FungiDB:PV09_02472"/>
<dbReference type="RefSeq" id="XP_016216661.1">
    <property type="nucleotide sequence ID" value="XM_016355525.1"/>
</dbReference>
<protein>
    <recommendedName>
        <fullName evidence="5">Transmembrane protein</fullName>
    </recommendedName>
</protein>
<dbReference type="Proteomes" id="UP000053259">
    <property type="component" value="Unassembled WGS sequence"/>
</dbReference>
<keyword evidence="2" id="KW-0812">Transmembrane</keyword>
<dbReference type="EMBL" id="KN847534">
    <property type="protein sequence ID" value="KIW06792.1"/>
    <property type="molecule type" value="Genomic_DNA"/>
</dbReference>
<evidence type="ECO:0000256" key="2">
    <source>
        <dbReference type="SAM" id="Phobius"/>
    </source>
</evidence>
<dbReference type="InParanoid" id="A0A0D1Z1H6"/>
<evidence type="ECO:0008006" key="5">
    <source>
        <dbReference type="Google" id="ProtNLM"/>
    </source>
</evidence>
<dbReference type="HOGENOM" id="CLU_061830_1_0_1"/>
<proteinExistence type="predicted"/>
<keyword evidence="2" id="KW-1133">Transmembrane helix</keyword>
<dbReference type="AlphaFoldDB" id="A0A0D1Z1H6"/>
<feature type="compositionally biased region" description="Polar residues" evidence="1">
    <location>
        <begin position="1"/>
        <end position="18"/>
    </location>
</feature>
<name>A0A0D1Z1H6_9PEZI</name>
<feature type="transmembrane region" description="Helical" evidence="2">
    <location>
        <begin position="109"/>
        <end position="128"/>
    </location>
</feature>
<evidence type="ECO:0000313" key="3">
    <source>
        <dbReference type="EMBL" id="KIW06792.1"/>
    </source>
</evidence>
<dbReference type="OrthoDB" id="5397827at2759"/>
<dbReference type="STRING" id="253628.A0A0D1Z1H6"/>
<feature type="region of interest" description="Disordered" evidence="1">
    <location>
        <begin position="1"/>
        <end position="76"/>
    </location>
</feature>